<evidence type="ECO:0000256" key="6">
    <source>
        <dbReference type="ARBA" id="ARBA00022840"/>
    </source>
</evidence>
<dbReference type="PANTHER" id="PTHR43785">
    <property type="entry name" value="GAMMA-GLUTAMYLPUTRESCINE SYNTHETASE"/>
    <property type="match status" value="1"/>
</dbReference>
<dbReference type="PROSITE" id="PS00181">
    <property type="entry name" value="GLNA_ATP"/>
    <property type="match status" value="1"/>
</dbReference>
<keyword evidence="6" id="KW-0067">ATP-binding</keyword>
<protein>
    <submittedName>
        <fullName evidence="14">Glutamine synthetase</fullName>
    </submittedName>
</protein>
<organism evidence="14 15">
    <name type="scientific">Jiella flava</name>
    <dbReference type="NCBI Taxonomy" id="2816857"/>
    <lineage>
        <taxon>Bacteria</taxon>
        <taxon>Pseudomonadati</taxon>
        <taxon>Pseudomonadota</taxon>
        <taxon>Alphaproteobacteria</taxon>
        <taxon>Hyphomicrobiales</taxon>
        <taxon>Aurantimonadaceae</taxon>
        <taxon>Jiella</taxon>
    </lineage>
</organism>
<dbReference type="InterPro" id="IPR014746">
    <property type="entry name" value="Gln_synth/guanido_kin_cat_dom"/>
</dbReference>
<dbReference type="Gene3D" id="3.10.20.70">
    <property type="entry name" value="Glutamine synthetase, N-terminal domain"/>
    <property type="match status" value="1"/>
</dbReference>
<comment type="function">
    <text evidence="2">Catalyzes the ATP-dependent biosynthesis of glutamine from glutamate and ammonia.</text>
</comment>
<dbReference type="EMBL" id="JAFMPP010000016">
    <property type="protein sequence ID" value="MBO0664102.1"/>
    <property type="molecule type" value="Genomic_DNA"/>
</dbReference>
<evidence type="ECO:0000256" key="1">
    <source>
        <dbReference type="ARBA" id="ARBA00001946"/>
    </source>
</evidence>
<dbReference type="SMART" id="SM01230">
    <property type="entry name" value="Gln-synt_C"/>
    <property type="match status" value="1"/>
</dbReference>
<feature type="domain" description="GS catalytic" evidence="13">
    <location>
        <begin position="178"/>
        <end position="513"/>
    </location>
</feature>
<keyword evidence="4" id="KW-0436">Ligase</keyword>
<dbReference type="AlphaFoldDB" id="A0A939JXI2"/>
<keyword evidence="7" id="KW-0460">Magnesium</keyword>
<dbReference type="GO" id="GO:0005524">
    <property type="term" value="F:ATP binding"/>
    <property type="evidence" value="ECO:0007669"/>
    <property type="project" value="UniProtKB-KW"/>
</dbReference>
<evidence type="ECO:0000256" key="11">
    <source>
        <dbReference type="SAM" id="MobiDB-lite"/>
    </source>
</evidence>
<dbReference type="SUPFAM" id="SSF54368">
    <property type="entry name" value="Glutamine synthetase, N-terminal domain"/>
    <property type="match status" value="1"/>
</dbReference>
<evidence type="ECO:0000313" key="14">
    <source>
        <dbReference type="EMBL" id="MBO0664102.1"/>
    </source>
</evidence>
<dbReference type="InterPro" id="IPR008146">
    <property type="entry name" value="Gln_synth_cat_dom"/>
</dbReference>
<keyword evidence="15" id="KW-1185">Reference proteome</keyword>
<evidence type="ECO:0000256" key="9">
    <source>
        <dbReference type="PROSITE-ProRule" id="PRU01330"/>
    </source>
</evidence>
<reference evidence="14" key="1">
    <citation type="submission" date="2021-03" db="EMBL/GenBank/DDBJ databases">
        <title>Whole genome sequence of Jiella sp. CQZ9-1.</title>
        <authorList>
            <person name="Tuo L."/>
        </authorList>
    </citation>
    <scope>NUCLEOTIDE SEQUENCE</scope>
    <source>
        <strain evidence="14">CQZ9-1</strain>
    </source>
</reference>
<keyword evidence="5" id="KW-0547">Nucleotide-binding</keyword>
<dbReference type="InterPro" id="IPR036651">
    <property type="entry name" value="Gln_synt_N_sf"/>
</dbReference>
<dbReference type="InterPro" id="IPR027303">
    <property type="entry name" value="Gln_synth_gly_rich_site"/>
</dbReference>
<dbReference type="Gene3D" id="3.30.590.10">
    <property type="entry name" value="Glutamine synthetase/guanido kinase, catalytic domain"/>
    <property type="match status" value="1"/>
</dbReference>
<gene>
    <name evidence="14" type="ORF">J1C48_16105</name>
</gene>
<accession>A0A939JXI2</accession>
<keyword evidence="8" id="KW-0535">Nitrogen fixation</keyword>
<evidence type="ECO:0000259" key="13">
    <source>
        <dbReference type="PROSITE" id="PS51987"/>
    </source>
</evidence>
<dbReference type="Proteomes" id="UP000664122">
    <property type="component" value="Unassembled WGS sequence"/>
</dbReference>
<dbReference type="FunFam" id="3.30.590.10:FF:000005">
    <property type="entry name" value="Probable glutamine synthetase"/>
    <property type="match status" value="1"/>
</dbReference>
<evidence type="ECO:0000256" key="8">
    <source>
        <dbReference type="ARBA" id="ARBA00023231"/>
    </source>
</evidence>
<feature type="domain" description="GS beta-grasp" evidence="12">
    <location>
        <begin position="74"/>
        <end position="171"/>
    </location>
</feature>
<comment type="similarity">
    <text evidence="3 9 10">Belongs to the glutamine synthetase family.</text>
</comment>
<evidence type="ECO:0000256" key="7">
    <source>
        <dbReference type="ARBA" id="ARBA00022842"/>
    </source>
</evidence>
<dbReference type="PROSITE" id="PS51986">
    <property type="entry name" value="GS_BETA_GRASP"/>
    <property type="match status" value="1"/>
</dbReference>
<dbReference type="PANTHER" id="PTHR43785:SF3">
    <property type="entry name" value="GS CATALYTIC DOMAIN-CONTAINING PROTEIN"/>
    <property type="match status" value="1"/>
</dbReference>
<comment type="caution">
    <text evidence="14">The sequence shown here is derived from an EMBL/GenBank/DDBJ whole genome shotgun (WGS) entry which is preliminary data.</text>
</comment>
<evidence type="ECO:0000256" key="10">
    <source>
        <dbReference type="RuleBase" id="RU000384"/>
    </source>
</evidence>
<dbReference type="Pfam" id="PF00120">
    <property type="entry name" value="Gln-synt_C"/>
    <property type="match status" value="1"/>
</dbReference>
<evidence type="ECO:0000256" key="3">
    <source>
        <dbReference type="ARBA" id="ARBA00009897"/>
    </source>
</evidence>
<feature type="region of interest" description="Disordered" evidence="11">
    <location>
        <begin position="1"/>
        <end position="37"/>
    </location>
</feature>
<evidence type="ECO:0000313" key="15">
    <source>
        <dbReference type="Proteomes" id="UP000664122"/>
    </source>
</evidence>
<evidence type="ECO:0000256" key="2">
    <source>
        <dbReference type="ARBA" id="ARBA00003117"/>
    </source>
</evidence>
<sequence length="513" mass="56873">MSAPKKPKSSRPLTPERIDPRRRPSGSHEASTIKGAPMSVKRDLAKLKLSAEETRAFLESKRGVRSMDEAREWLQFRGIDDLECITPDLAGVARGKMMPAKKFADNTSLALPSALFMHTISGEYPEESGDFRYSPNDGDLKLVPDLSTLSLVPWENDPTAQVICDLVDHSGSAVGYTPRNVLKRVLALYENQGWKPVVAPEIEFYLVSKNVDPDYPLVPPIGRSGRQIQSGQSYSIGGVNEFDELIDDIYDFSDAQGLEIDTLIHEEGAAQLEINLRHGDPLELADQVFMFKRTIREAALGQDIYATFMAKPIQGQPGSAMHIHQSVTEATSGRNVFSNEDGTASELFYHFIGGMQRYVPKALLMMAPYVNSYRRLTYGMAAPTNTAWGFDNRTTAFRVPTSDPAGRRVENRLPSSDANPYLAIAASLACGYLGMVKALKPDEPTDQTVNEDGGIALPRGLLEALAVFETEEDFHDVFSREFVGTYAGVKRGEHETFMQVISPWEREFLLLQV</sequence>
<dbReference type="GO" id="GO:0006598">
    <property type="term" value="P:polyamine catabolic process"/>
    <property type="evidence" value="ECO:0007669"/>
    <property type="project" value="TreeGrafter"/>
</dbReference>
<comment type="cofactor">
    <cofactor evidence="1">
        <name>Mg(2+)</name>
        <dbReference type="ChEBI" id="CHEBI:18420"/>
    </cofactor>
</comment>
<dbReference type="SUPFAM" id="SSF55931">
    <property type="entry name" value="Glutamine synthetase/guanido kinase"/>
    <property type="match status" value="1"/>
</dbReference>
<name>A0A939JXI2_9HYPH</name>
<evidence type="ECO:0000256" key="5">
    <source>
        <dbReference type="ARBA" id="ARBA00022741"/>
    </source>
</evidence>
<dbReference type="GO" id="GO:0006542">
    <property type="term" value="P:glutamine biosynthetic process"/>
    <property type="evidence" value="ECO:0007669"/>
    <property type="project" value="InterPro"/>
</dbReference>
<proteinExistence type="inferred from homology"/>
<dbReference type="PROSITE" id="PS51987">
    <property type="entry name" value="GS_CATALYTIC"/>
    <property type="match status" value="1"/>
</dbReference>
<evidence type="ECO:0000259" key="12">
    <source>
        <dbReference type="PROSITE" id="PS51986"/>
    </source>
</evidence>
<evidence type="ECO:0000256" key="4">
    <source>
        <dbReference type="ARBA" id="ARBA00022598"/>
    </source>
</evidence>
<dbReference type="InterPro" id="IPR008147">
    <property type="entry name" value="Gln_synt_N"/>
</dbReference>
<dbReference type="GO" id="GO:0004356">
    <property type="term" value="F:glutamine synthetase activity"/>
    <property type="evidence" value="ECO:0007669"/>
    <property type="project" value="InterPro"/>
</dbReference>